<evidence type="ECO:0000256" key="6">
    <source>
        <dbReference type="ARBA" id="ARBA00022759"/>
    </source>
</evidence>
<keyword evidence="9" id="KW-0479">Metal-binding</keyword>
<dbReference type="InterPro" id="IPR043128">
    <property type="entry name" value="Rev_trsase/Diguanyl_cyclase"/>
</dbReference>
<dbReference type="GO" id="GO:0003964">
    <property type="term" value="F:RNA-directed DNA polymerase activity"/>
    <property type="evidence" value="ECO:0007669"/>
    <property type="project" value="UniProtKB-KW"/>
</dbReference>
<feature type="compositionally biased region" description="Polar residues" evidence="10">
    <location>
        <begin position="516"/>
        <end position="527"/>
    </location>
</feature>
<dbReference type="PANTHER" id="PTHR37984:SF5">
    <property type="entry name" value="PROTEIN NYNRIN-LIKE"/>
    <property type="match status" value="1"/>
</dbReference>
<evidence type="ECO:0000256" key="3">
    <source>
        <dbReference type="ARBA" id="ARBA00022679"/>
    </source>
</evidence>
<dbReference type="Gene3D" id="3.10.10.10">
    <property type="entry name" value="HIV Type 1 Reverse Transcriptase, subunit A, domain 1"/>
    <property type="match status" value="1"/>
</dbReference>
<keyword evidence="4" id="KW-0548">Nucleotidyltransferase</keyword>
<dbReference type="GO" id="GO:0008233">
    <property type="term" value="F:peptidase activity"/>
    <property type="evidence" value="ECO:0007669"/>
    <property type="project" value="UniProtKB-KW"/>
</dbReference>
<dbReference type="InterPro" id="IPR043502">
    <property type="entry name" value="DNA/RNA_pol_sf"/>
</dbReference>
<dbReference type="FunFam" id="3.10.20.370:FF:000001">
    <property type="entry name" value="Retrovirus-related Pol polyprotein from transposon 17.6-like protein"/>
    <property type="match status" value="2"/>
</dbReference>
<dbReference type="SMART" id="SM00343">
    <property type="entry name" value="ZnF_C2HC"/>
    <property type="match status" value="1"/>
</dbReference>
<dbReference type="Gene3D" id="3.30.420.10">
    <property type="entry name" value="Ribonuclease H-like superfamily/Ribonuclease H"/>
    <property type="match status" value="2"/>
</dbReference>
<protein>
    <recommendedName>
        <fullName evidence="1">RNA-directed DNA polymerase</fullName>
        <ecNumber evidence="1">2.7.7.49</ecNumber>
    </recommendedName>
</protein>
<evidence type="ECO:0000256" key="10">
    <source>
        <dbReference type="SAM" id="MobiDB-lite"/>
    </source>
</evidence>
<dbReference type="GO" id="GO:0004519">
    <property type="term" value="F:endonuclease activity"/>
    <property type="evidence" value="ECO:0007669"/>
    <property type="project" value="UniProtKB-KW"/>
</dbReference>
<feature type="compositionally biased region" description="Polar residues" evidence="10">
    <location>
        <begin position="616"/>
        <end position="627"/>
    </location>
</feature>
<dbReference type="InterPro" id="IPR041373">
    <property type="entry name" value="RT_RNaseH"/>
</dbReference>
<dbReference type="PROSITE" id="PS50878">
    <property type="entry name" value="RT_POL"/>
    <property type="match status" value="1"/>
</dbReference>
<keyword evidence="6" id="KW-0255">Endonuclease</keyword>
<evidence type="ECO:0000256" key="2">
    <source>
        <dbReference type="ARBA" id="ARBA00022670"/>
    </source>
</evidence>
<dbReference type="FunFam" id="3.30.70.270:FF:000003">
    <property type="entry name" value="Transposon Ty3-G Gag-Pol polyprotein"/>
    <property type="match status" value="1"/>
</dbReference>
<feature type="domain" description="Reverse transcriptase" evidence="12">
    <location>
        <begin position="847"/>
        <end position="1026"/>
    </location>
</feature>
<keyword evidence="3" id="KW-0808">Transferase</keyword>
<dbReference type="GO" id="GO:0006508">
    <property type="term" value="P:proteolysis"/>
    <property type="evidence" value="ECO:0007669"/>
    <property type="project" value="UniProtKB-KW"/>
</dbReference>
<dbReference type="GO" id="GO:0008270">
    <property type="term" value="F:zinc ion binding"/>
    <property type="evidence" value="ECO:0007669"/>
    <property type="project" value="UniProtKB-KW"/>
</dbReference>
<gene>
    <name evidence="13" type="primary">OSJNBa0079C19.6</name>
</gene>
<evidence type="ECO:0000259" key="12">
    <source>
        <dbReference type="PROSITE" id="PS50878"/>
    </source>
</evidence>
<dbReference type="CDD" id="cd00303">
    <property type="entry name" value="retropepsin_like"/>
    <property type="match status" value="1"/>
</dbReference>
<dbReference type="SUPFAM" id="SSF50630">
    <property type="entry name" value="Acid proteases"/>
    <property type="match status" value="1"/>
</dbReference>
<evidence type="ECO:0000256" key="8">
    <source>
        <dbReference type="ARBA" id="ARBA00022918"/>
    </source>
</evidence>
<dbReference type="SUPFAM" id="SSF56672">
    <property type="entry name" value="DNA/RNA polymerases"/>
    <property type="match status" value="2"/>
</dbReference>
<evidence type="ECO:0000256" key="7">
    <source>
        <dbReference type="ARBA" id="ARBA00022801"/>
    </source>
</evidence>
<dbReference type="Pfam" id="PF17917">
    <property type="entry name" value="RT_RNaseH"/>
    <property type="match status" value="2"/>
</dbReference>
<dbReference type="FunFam" id="3.10.10.10:FF:000007">
    <property type="entry name" value="Retrovirus-related Pol polyprotein from transposon 17.6-like Protein"/>
    <property type="match status" value="1"/>
</dbReference>
<dbReference type="SUPFAM" id="SSF57756">
    <property type="entry name" value="Retrovirus zinc finger-like domains"/>
    <property type="match status" value="1"/>
</dbReference>
<evidence type="ECO:0000313" key="14">
    <source>
        <dbReference type="Proteomes" id="UP000000763"/>
    </source>
</evidence>
<keyword evidence="8" id="KW-0695">RNA-directed DNA polymerase</keyword>
<evidence type="ECO:0000256" key="5">
    <source>
        <dbReference type="ARBA" id="ARBA00022722"/>
    </source>
</evidence>
<evidence type="ECO:0000313" key="13">
    <source>
        <dbReference type="EMBL" id="CAE04765.3"/>
    </source>
</evidence>
<dbReference type="InterPro" id="IPR005162">
    <property type="entry name" value="Retrotrans_gag_dom"/>
</dbReference>
<keyword evidence="9" id="KW-0862">Zinc</keyword>
<dbReference type="FunFam" id="3.30.70.270:FF:000045">
    <property type="entry name" value="Transposon Tf2-7 polyprotein"/>
    <property type="match status" value="1"/>
</dbReference>
<dbReference type="Gene3D" id="4.10.60.10">
    <property type="entry name" value="Zinc finger, CCHC-type"/>
    <property type="match status" value="1"/>
</dbReference>
<evidence type="ECO:0000256" key="9">
    <source>
        <dbReference type="PROSITE-ProRule" id="PRU00047"/>
    </source>
</evidence>
<dbReference type="Gene3D" id="1.10.340.70">
    <property type="match status" value="2"/>
</dbReference>
<dbReference type="GO" id="GO:0003676">
    <property type="term" value="F:nucleic acid binding"/>
    <property type="evidence" value="ECO:0007669"/>
    <property type="project" value="InterPro"/>
</dbReference>
<dbReference type="EC" id="2.7.7.49" evidence="1"/>
<dbReference type="Pfam" id="PF17921">
    <property type="entry name" value="Integrase_H2C2"/>
    <property type="match status" value="2"/>
</dbReference>
<reference evidence="14" key="1">
    <citation type="journal article" date="2005" name="Nature">
        <title>The map-based sequence of the rice genome.</title>
        <authorList>
            <consortium name="International rice genome sequencing project (IRGSP)"/>
            <person name="Matsumoto T."/>
            <person name="Wu J."/>
            <person name="Kanamori H."/>
            <person name="Katayose Y."/>
            <person name="Fujisawa M."/>
            <person name="Namiki N."/>
            <person name="Mizuno H."/>
            <person name="Yamamoto K."/>
            <person name="Antonio B.A."/>
            <person name="Baba T."/>
            <person name="Sakata K."/>
            <person name="Nagamura Y."/>
            <person name="Aoki H."/>
            <person name="Arikawa K."/>
            <person name="Arita K."/>
            <person name="Bito T."/>
            <person name="Chiden Y."/>
            <person name="Fujitsuka N."/>
            <person name="Fukunaka R."/>
            <person name="Hamada M."/>
            <person name="Harada C."/>
            <person name="Hayashi A."/>
            <person name="Hijishita S."/>
            <person name="Honda M."/>
            <person name="Hosokawa S."/>
            <person name="Ichikawa Y."/>
            <person name="Idonuma A."/>
            <person name="Iijima M."/>
            <person name="Ikeda M."/>
            <person name="Ikeno M."/>
            <person name="Ito K."/>
            <person name="Ito S."/>
            <person name="Ito T."/>
            <person name="Ito Y."/>
            <person name="Ito Y."/>
            <person name="Iwabuchi A."/>
            <person name="Kamiya K."/>
            <person name="Karasawa W."/>
            <person name="Kurita K."/>
            <person name="Katagiri S."/>
            <person name="Kikuta A."/>
            <person name="Kobayashi H."/>
            <person name="Kobayashi N."/>
            <person name="Machita K."/>
            <person name="Maehara T."/>
            <person name="Masukawa M."/>
            <person name="Mizubayashi T."/>
            <person name="Mukai Y."/>
            <person name="Nagasaki H."/>
            <person name="Nagata Y."/>
            <person name="Naito S."/>
            <person name="Nakashima M."/>
            <person name="Nakama Y."/>
            <person name="Nakamichi Y."/>
            <person name="Nakamura M."/>
            <person name="Meguro A."/>
            <person name="Negishi M."/>
            <person name="Ohta I."/>
            <person name="Ohta T."/>
            <person name="Okamoto M."/>
            <person name="Ono N."/>
            <person name="Saji S."/>
            <person name="Sakaguchi M."/>
            <person name="Sakai K."/>
            <person name="Shibata M."/>
            <person name="Shimokawa T."/>
            <person name="Song J."/>
            <person name="Takazaki Y."/>
            <person name="Terasawa K."/>
            <person name="Tsugane M."/>
            <person name="Tsuji K."/>
            <person name="Ueda S."/>
            <person name="Waki K."/>
            <person name="Yamagata H."/>
            <person name="Yamamoto M."/>
            <person name="Yamamoto S."/>
            <person name="Yamane H."/>
            <person name="Yoshiki S."/>
            <person name="Yoshihara R."/>
            <person name="Yukawa K."/>
            <person name="Zhong H."/>
            <person name="Yano M."/>
            <person name="Yuan Q."/>
            <person name="Ouyang S."/>
            <person name="Liu J."/>
            <person name="Jones K.M."/>
            <person name="Gansberger K."/>
            <person name="Moffat K."/>
            <person name="Hill J."/>
            <person name="Bera J."/>
            <person name="Fadrosh D."/>
            <person name="Jin S."/>
            <person name="Johri S."/>
            <person name="Kim M."/>
            <person name="Overton L."/>
            <person name="Reardon M."/>
            <person name="Tsitrin T."/>
            <person name="Vuong H."/>
            <person name="Weaver B."/>
            <person name="Ciecko A."/>
            <person name="Tallon L."/>
            <person name="Jackson J."/>
            <person name="Pai G."/>
            <person name="Aken S.V."/>
            <person name="Utterback T."/>
            <person name="Reidmuller S."/>
            <person name="Feldblyum T."/>
            <person name="Hsiao J."/>
            <person name="Zismann V."/>
            <person name="Iobst S."/>
            <person name="de Vazeille A.R."/>
            <person name="Buell C.R."/>
            <person name="Ying K."/>
            <person name="Li Y."/>
            <person name="Lu T."/>
            <person name="Huang Y."/>
            <person name="Zhao Q."/>
            <person name="Feng Q."/>
            <person name="Zhang L."/>
            <person name="Zhu J."/>
            <person name="Weng Q."/>
            <person name="Mu J."/>
            <person name="Lu Y."/>
            <person name="Fan D."/>
            <person name="Liu Y."/>
            <person name="Guan J."/>
            <person name="Zhang Y."/>
            <person name="Yu S."/>
            <person name="Liu X."/>
            <person name="Zhang Y."/>
            <person name="Hong G."/>
            <person name="Han B."/>
            <person name="Choisne N."/>
            <person name="Demange N."/>
            <person name="Orjeda G."/>
            <person name="Samain S."/>
            <person name="Cattolico L."/>
            <person name="Pelletier E."/>
            <person name="Couloux A."/>
            <person name="Segurens B."/>
            <person name="Wincker P."/>
            <person name="D'Hont A."/>
            <person name="Scarpelli C."/>
            <person name="Weissenbach J."/>
            <person name="Salanoubat M."/>
            <person name="Quetier F."/>
            <person name="Yu Y."/>
            <person name="Kim H.R."/>
            <person name="Rambo T."/>
            <person name="Currie J."/>
            <person name="Collura K."/>
            <person name="Luo M."/>
            <person name="Yang T."/>
            <person name="Ammiraju J.S.S."/>
            <person name="Engler F."/>
            <person name="Soderlund C."/>
            <person name="Wing R.A."/>
            <person name="Palmer L.E."/>
            <person name="de la Bastide M."/>
            <person name="Spiegel L."/>
            <person name="Nascimento L."/>
            <person name="Zutavern T."/>
            <person name="O'Shaughnessy A."/>
            <person name="Dike S."/>
            <person name="Dedhia N."/>
            <person name="Preston R."/>
            <person name="Balija V."/>
            <person name="McCombie W.R."/>
            <person name="Chow T."/>
            <person name="Chen H."/>
            <person name="Chung M."/>
            <person name="Chen C."/>
            <person name="Shaw J."/>
            <person name="Wu H."/>
            <person name="Hsiao K."/>
            <person name="Chao Y."/>
            <person name="Chu M."/>
            <person name="Cheng C."/>
            <person name="Hour A."/>
            <person name="Lee P."/>
            <person name="Lin S."/>
            <person name="Lin Y."/>
            <person name="Liou J."/>
            <person name="Liu S."/>
            <person name="Hsing Y."/>
            <person name="Raghuvanshi S."/>
            <person name="Mohanty A."/>
            <person name="Bharti A.K."/>
            <person name="Gaur A."/>
            <person name="Gupta V."/>
            <person name="Kumar D."/>
            <person name="Ravi V."/>
            <person name="Vij S."/>
            <person name="Kapur A."/>
            <person name="Khurana P."/>
            <person name="Khurana P."/>
            <person name="Khurana J.P."/>
            <person name="Tyagi A.K."/>
            <person name="Gaikwad K."/>
            <person name="Singh A."/>
            <person name="Dalal V."/>
            <person name="Srivastava S."/>
            <person name="Dixit A."/>
            <person name="Pal A.K."/>
            <person name="Ghazi I.A."/>
            <person name="Yadav M."/>
            <person name="Pandit A."/>
            <person name="Bhargava A."/>
            <person name="Sureshbabu K."/>
            <person name="Batra K."/>
            <person name="Sharma T.R."/>
            <person name="Mohapatra T."/>
            <person name="Singh N.K."/>
            <person name="Messing J."/>
            <person name="Nelson A.B."/>
            <person name="Fuks G."/>
            <person name="Kavchok S."/>
            <person name="Keizer G."/>
            <person name="Linton E."/>
            <person name="Llaca V."/>
            <person name="Song R."/>
            <person name="Tanyolac B."/>
            <person name="Young S."/>
            <person name="Ho-Il K."/>
            <person name="Hahn J.H."/>
            <person name="Sangsakoo G."/>
            <person name="Vanavichit A."/>
            <person name="de Mattos Luiz.A.T."/>
            <person name="Zimmer P.D."/>
            <person name="Malone G."/>
            <person name="Dellagostin O."/>
            <person name="de Oliveira A.C."/>
            <person name="Bevan M."/>
            <person name="Bancroft I."/>
            <person name="Minx P."/>
            <person name="Cordum H."/>
            <person name="Wilson R."/>
            <person name="Cheng Z."/>
            <person name="Jin W."/>
            <person name="Jiang J."/>
            <person name="Leong S.A."/>
            <person name="Iwama H."/>
            <person name="Gojobori T."/>
            <person name="Itoh T."/>
            <person name="Niimura Y."/>
            <person name="Fujii Y."/>
            <person name="Habara T."/>
            <person name="Sakai H."/>
            <person name="Sato Y."/>
            <person name="Wilson G."/>
            <person name="Kumar K."/>
            <person name="McCouch S."/>
            <person name="Juretic N."/>
            <person name="Hoen D."/>
            <person name="Wright S."/>
            <person name="Bruskiewich R."/>
            <person name="Bureau T."/>
            <person name="Miyao A."/>
            <person name="Hirochika H."/>
            <person name="Nishikawa T."/>
            <person name="Kadowaki K."/>
            <person name="Sugiura M."/>
            <person name="Burr B."/>
            <person name="Sasaki T."/>
        </authorList>
    </citation>
    <scope>NUCLEOTIDE SEQUENCE [LARGE SCALE GENOMIC DNA]</scope>
    <source>
        <strain evidence="14">cv. Nipponbare</strain>
    </source>
</reference>
<dbReference type="Pfam" id="PF00078">
    <property type="entry name" value="RVT_1"/>
    <property type="match status" value="3"/>
</dbReference>
<evidence type="ECO:0000256" key="1">
    <source>
        <dbReference type="ARBA" id="ARBA00012493"/>
    </source>
</evidence>
<dbReference type="Gene3D" id="3.30.70.270">
    <property type="match status" value="4"/>
</dbReference>
<keyword evidence="9" id="KW-0863">Zinc-finger</keyword>
<dbReference type="InterPro" id="IPR036397">
    <property type="entry name" value="RNaseH_sf"/>
</dbReference>
<keyword evidence="2" id="KW-0645">Protease</keyword>
<dbReference type="Proteomes" id="UP000000763">
    <property type="component" value="Chromosome 4"/>
</dbReference>
<evidence type="ECO:0000259" key="11">
    <source>
        <dbReference type="PROSITE" id="PS50158"/>
    </source>
</evidence>
<reference evidence="14" key="2">
    <citation type="journal article" date="2008" name="Nucleic Acids Res.">
        <title>The rice annotation project database (RAP-DB): 2008 update.</title>
        <authorList>
            <consortium name="The rice annotation project (RAP)"/>
        </authorList>
    </citation>
    <scope>GENOME REANNOTATION</scope>
    <source>
        <strain evidence="14">cv. Nipponbare</strain>
    </source>
</reference>
<dbReference type="PANTHER" id="PTHR37984">
    <property type="entry name" value="PROTEIN CBG26694"/>
    <property type="match status" value="1"/>
</dbReference>
<dbReference type="InterPro" id="IPR021109">
    <property type="entry name" value="Peptidase_aspartic_dom_sf"/>
</dbReference>
<name>Q7XM76_ORYSJ</name>
<dbReference type="InterPro" id="IPR041588">
    <property type="entry name" value="Integrase_H2C2"/>
</dbReference>
<feature type="domain" description="CCHC-type" evidence="11">
    <location>
        <begin position="597"/>
        <end position="612"/>
    </location>
</feature>
<dbReference type="InterPro" id="IPR001878">
    <property type="entry name" value="Znf_CCHC"/>
</dbReference>
<organism evidence="13 14">
    <name type="scientific">Oryza sativa subsp. japonica</name>
    <name type="common">Rice</name>
    <dbReference type="NCBI Taxonomy" id="39947"/>
    <lineage>
        <taxon>Eukaryota</taxon>
        <taxon>Viridiplantae</taxon>
        <taxon>Streptophyta</taxon>
        <taxon>Embryophyta</taxon>
        <taxon>Tracheophyta</taxon>
        <taxon>Spermatophyta</taxon>
        <taxon>Magnoliopsida</taxon>
        <taxon>Liliopsida</taxon>
        <taxon>Poales</taxon>
        <taxon>Poaceae</taxon>
        <taxon>BOP clade</taxon>
        <taxon>Oryzoideae</taxon>
        <taxon>Oryzeae</taxon>
        <taxon>Oryzinae</taxon>
        <taxon>Oryza</taxon>
        <taxon>Oryza sativa</taxon>
    </lineage>
</organism>
<dbReference type="SUPFAM" id="SSF53098">
    <property type="entry name" value="Ribonuclease H-like"/>
    <property type="match status" value="1"/>
</dbReference>
<dbReference type="InterPro" id="IPR050951">
    <property type="entry name" value="Retrovirus_Pol_polyprotein"/>
</dbReference>
<dbReference type="InterPro" id="IPR036875">
    <property type="entry name" value="Znf_CCHC_sf"/>
</dbReference>
<sequence>MEMDEVGGRWTYSRANEGYTSCGPVVEMSWHRAGVLLLGAQSCLPVPEVPAVGGIGSVLLSMARMGWKLCHVFRLYTVVMAGSVTRRGLDMTGFVLELRGMCVVLGYPHGVDYQARPLPEQEGDDAEPHAGWEVTAVILSGSPERTSLAVTAGGDSFPAACQSAALLAIGTLHQRYPDELQHSPYRYHPRRGGARDYATFRDASSEDDATIVHLARMVEAYDAARIDFHQMVRRGMVENNMKILELRQENLQLKKDLDAVEAPVHQLKIAQGEVCRPKRRRVCRSQKITARKSTSRPELVRQSLAWTCFVETPRAEPAPVVPQEGEASGVGNTEDALLLTFRPGPSQRSNNPVDALDWLHAVGKKLDTVQCSDEEKVIFAAHQLQGPASLWWDHFQATQPEGQPITWARFTAAFRRTHVPAGVVALKKREFRELKQGNRSVMEYLHEFNNLARYAPEDVREDEEKQEKFLAGMDPELSVRLVSGDYPDFQRLVDKSIRLEAKHKELESHKRHLANFRNQQGANQRVRYTNPYPGGSSSQQQQQQQQPRSAPRPQFVVRVPQPQQQQNQQGTRAPRPPTPTVQPGQGRRDAQGPQRLCFNCFEPGHFADKCPKPRRQQGQAPPRSNNGGKDVIRGRVNHVTAEDVLTTPDIIVGTFLIHSIPATILFDSGASHSFISVPFMGRNQLGVERIRNPLLITTPGGVMTAKYNSPAVPIEIQGIPFPSDLILLDTKNLDVILGMNWLAQFQGVVDCARRTVTLYRGPEQPVVFFAPPTSVSSSELHQIGLSEIPIVREFGDVFPEELPGMPPKREIEFRIDLAPGTTPLYKRPYRMAANELAKVKKQLEELNEKGYIRPSTSPWGAPVIFVEKKDKTKRMCVDYRALNEVTIKNKYPLPRIDDLFDQLKGATVFSKIDLRSGYHQLRIREEDIPKTAFTTRYGLYEFTVMSFGLTNAPAFFMNLMNKVFMEYLDKFVVVFIDDILIYSQSEEDHQHHLRLVLRKLREHQLYAKLSKCEFWLSEVKFLGHVISAKGVAVDPETVTAVTDWKQPKTVTQVRSFLGLAGYYRRFIENFSKIARPMTQLLKKEEKFVWSPQCEKAFKTLKEKLVSSPVLILPDTRKDFMVYCDASRQGLGCVLMQDGHVVAYASRQLRPHEGNYSTHDLELAAVVHALKILRHYLIGNRCEIYTDHKSLKYIFTQSDMNLRQRRWLELIKDYDVGIHYHPGKANVVADALSRKSHCNTLNVRGIPLELSQQMEGLNLSIVGRGFLAALEAKPTLLDQIREAQKNDPDMHGLLKNMKQGKAAGFTEDEHGTLWNGNRVCVPDNRELKQLILQEAHESPYSIHPGSTKMYLDLKEKYWWVSMKREIAEFVALCDVCQRVKAEHQRPAGLLQPLQVPEWKWDEIGMDFITGLPKTQGGYDSIWVVVDRLTKKGYVRPSSSPWGAPVIFVEKKDHTQRMCVDYRALNDVTIKNKYPLPRIDDLFDQLKGATVFSKIDLRSGYHQLRIKEEDIPKTAFTTRYGLFEYKFMVVFIDDILIYSRTKEEHEEHLRLALEKLREHQLYAKFSKCEFWLSEVKFLGHVISAGGVAVDPSNVESVTNWKQPKTVSEIRSFLGLAGYYRRFIENFSKIAKPMTRLLQKDVKYKWSEECEQSFQELKSRLISAPILILPDPNKGFQVYCDASKLGLGCVLMQDGKVVAYASRQLRPHEKNYPTHDIELAAVVHALKIWRHYLFGTRTEVYTDHKSLKYIFTQPDLNMRQRRWLELIKDYDMGIHYHPGKANVVADALSRKGYCNATEGRQLPLELCKEFERLNLGIVGRGFVAALEAKPTLIDQVREAQINDPDIQEIKKNMRRGKAIGFLEDEQGTVWLGERICVPDNKDLKDAVLKEAHDTLYSIHPGSTKMYKDLKERFWWASMKREIAEYVAVCDVCQRVKAEHQKPAGLLQPLKIPEWKWEEIGMDFITGLPRTSSGHDSIWVIVDRLTKVAHFIPVKTVRAVGC</sequence>
<dbReference type="InterPro" id="IPR000477">
    <property type="entry name" value="RT_dom"/>
</dbReference>
<keyword evidence="7" id="KW-0378">Hydrolase</keyword>
<keyword evidence="5" id="KW-0540">Nuclease</keyword>
<feature type="compositionally biased region" description="Low complexity" evidence="10">
    <location>
        <begin position="533"/>
        <end position="569"/>
    </location>
</feature>
<proteinExistence type="predicted"/>
<dbReference type="PROSITE" id="PS50158">
    <property type="entry name" value="ZF_CCHC"/>
    <property type="match status" value="1"/>
</dbReference>
<dbReference type="Pfam" id="PF03732">
    <property type="entry name" value="Retrotrans_gag"/>
    <property type="match status" value="1"/>
</dbReference>
<evidence type="ECO:0000256" key="4">
    <source>
        <dbReference type="ARBA" id="ARBA00022695"/>
    </source>
</evidence>
<feature type="region of interest" description="Disordered" evidence="10">
    <location>
        <begin position="513"/>
        <end position="631"/>
    </location>
</feature>
<dbReference type="CDD" id="cd01647">
    <property type="entry name" value="RT_LTR"/>
    <property type="match status" value="2"/>
</dbReference>
<dbReference type="FunFam" id="3.30.70.270:FF:000020">
    <property type="entry name" value="Transposon Tf2-6 polyprotein-like Protein"/>
    <property type="match status" value="1"/>
</dbReference>
<dbReference type="InterPro" id="IPR012337">
    <property type="entry name" value="RNaseH-like_sf"/>
</dbReference>
<dbReference type="CDD" id="cd09274">
    <property type="entry name" value="RNase_HI_RT_Ty3"/>
    <property type="match status" value="2"/>
</dbReference>
<accession>Q7XM76</accession>
<dbReference type="EMBL" id="AL662978">
    <property type="protein sequence ID" value="CAE04765.3"/>
    <property type="molecule type" value="Genomic_DNA"/>
</dbReference>
<dbReference type="Pfam" id="PF08284">
    <property type="entry name" value="RVP_2"/>
    <property type="match status" value="1"/>
</dbReference>
<dbReference type="Gene3D" id="2.40.70.10">
    <property type="entry name" value="Acid Proteases"/>
    <property type="match status" value="1"/>
</dbReference>